<evidence type="ECO:0000256" key="6">
    <source>
        <dbReference type="PROSITE-ProRule" id="PRU00494"/>
    </source>
</evidence>
<dbReference type="GO" id="GO:0007218">
    <property type="term" value="P:neuropeptide signaling pathway"/>
    <property type="evidence" value="ECO:0007669"/>
    <property type="project" value="TreeGrafter"/>
</dbReference>
<organism evidence="9 10">
    <name type="scientific">Fundulus heteroclitus</name>
    <name type="common">Killifish</name>
    <name type="synonym">Mummichog</name>
    <dbReference type="NCBI Taxonomy" id="8078"/>
    <lineage>
        <taxon>Eukaryota</taxon>
        <taxon>Metazoa</taxon>
        <taxon>Chordata</taxon>
        <taxon>Craniata</taxon>
        <taxon>Vertebrata</taxon>
        <taxon>Euteleostomi</taxon>
        <taxon>Actinopterygii</taxon>
        <taxon>Neopterygii</taxon>
        <taxon>Teleostei</taxon>
        <taxon>Neoteleostei</taxon>
        <taxon>Acanthomorphata</taxon>
        <taxon>Ovalentaria</taxon>
        <taxon>Atherinomorphae</taxon>
        <taxon>Cyprinodontiformes</taxon>
        <taxon>Fundulidae</taxon>
        <taxon>Fundulus</taxon>
    </lineage>
</organism>
<evidence type="ECO:0000256" key="2">
    <source>
        <dbReference type="ARBA" id="ARBA00022525"/>
    </source>
</evidence>
<dbReference type="PROSITE" id="PS51150">
    <property type="entry name" value="AGOUTI_2"/>
    <property type="match status" value="1"/>
</dbReference>
<comment type="subcellular location">
    <subcellularLocation>
        <location evidence="1">Secreted</location>
    </subcellularLocation>
</comment>
<accession>A0A3Q2PTY0</accession>
<dbReference type="GeneTree" id="ENSGT00520000062345"/>
<feature type="disulfide bond" evidence="6">
    <location>
        <begin position="91"/>
        <end position="98"/>
    </location>
</feature>
<dbReference type="GO" id="GO:0005184">
    <property type="term" value="F:neuropeptide hormone activity"/>
    <property type="evidence" value="ECO:0007669"/>
    <property type="project" value="TreeGrafter"/>
</dbReference>
<dbReference type="InterPro" id="IPR036836">
    <property type="entry name" value="Agouti_dom_sf"/>
</dbReference>
<dbReference type="PANTHER" id="PTHR16551">
    <property type="entry name" value="AGOUTI RELATED"/>
    <property type="match status" value="1"/>
</dbReference>
<feature type="disulfide bond" evidence="6">
    <location>
        <begin position="86"/>
        <end position="107"/>
    </location>
</feature>
<feature type="domain" description="Agouti" evidence="8">
    <location>
        <begin position="69"/>
        <end position="107"/>
    </location>
</feature>
<dbReference type="Proteomes" id="UP000265000">
    <property type="component" value="Unplaced"/>
</dbReference>
<dbReference type="PANTHER" id="PTHR16551:SF5">
    <property type="entry name" value="AGOUTI-RELATED PEPTIDE 2"/>
    <property type="match status" value="1"/>
</dbReference>
<dbReference type="InterPro" id="IPR027300">
    <property type="entry name" value="Agouti_dom"/>
</dbReference>
<protein>
    <recommendedName>
        <fullName evidence="8">Agouti domain-containing protein</fullName>
    </recommendedName>
</protein>
<reference evidence="9" key="1">
    <citation type="submission" date="2025-08" db="UniProtKB">
        <authorList>
            <consortium name="Ensembl"/>
        </authorList>
    </citation>
    <scope>IDENTIFICATION</scope>
</reference>
<dbReference type="AlphaFoldDB" id="A0A3Q2PTY0"/>
<dbReference type="GO" id="GO:0070996">
    <property type="term" value="F:type 1 melanocortin receptor binding"/>
    <property type="evidence" value="ECO:0007669"/>
    <property type="project" value="TreeGrafter"/>
</dbReference>
<comment type="caution">
    <text evidence="6">Lacks conserved residue(s) required for the propagation of feature annotation.</text>
</comment>
<evidence type="ECO:0000313" key="9">
    <source>
        <dbReference type="Ensembl" id="ENSFHEP00000016512.1"/>
    </source>
</evidence>
<evidence type="ECO:0000259" key="8">
    <source>
        <dbReference type="PROSITE" id="PS51150"/>
    </source>
</evidence>
<dbReference type="Gene3D" id="4.10.760.10">
    <property type="entry name" value="Agouti domain"/>
    <property type="match status" value="1"/>
</dbReference>
<dbReference type="SUPFAM" id="SSF57055">
    <property type="entry name" value="Agouti-related protein"/>
    <property type="match status" value="1"/>
</dbReference>
<evidence type="ECO:0000256" key="5">
    <source>
        <dbReference type="ARBA" id="ARBA00023157"/>
    </source>
</evidence>
<dbReference type="GO" id="GO:0005615">
    <property type="term" value="C:extracellular space"/>
    <property type="evidence" value="ECO:0007669"/>
    <property type="project" value="TreeGrafter"/>
</dbReference>
<evidence type="ECO:0000256" key="7">
    <source>
        <dbReference type="SAM" id="MobiDB-lite"/>
    </source>
</evidence>
<dbReference type="Pfam" id="PF05039">
    <property type="entry name" value="Agouti"/>
    <property type="match status" value="1"/>
</dbReference>
<dbReference type="Ensembl" id="ENSFHET00000024918.1">
    <property type="protein sequence ID" value="ENSFHEP00000016512.1"/>
    <property type="gene ID" value="ENSFHEG00000018207.1"/>
</dbReference>
<keyword evidence="3" id="KW-0732">Signal</keyword>
<evidence type="ECO:0000256" key="1">
    <source>
        <dbReference type="ARBA" id="ARBA00004613"/>
    </source>
</evidence>
<evidence type="ECO:0000256" key="3">
    <source>
        <dbReference type="ARBA" id="ARBA00022729"/>
    </source>
</evidence>
<keyword evidence="5 6" id="KW-1015">Disulfide bond</keyword>
<name>A0A3Q2PTY0_FUNHE</name>
<dbReference type="InterPro" id="IPR007733">
    <property type="entry name" value="Agouti"/>
</dbReference>
<keyword evidence="4" id="KW-0960">Knottin</keyword>
<dbReference type="GO" id="GO:2000253">
    <property type="term" value="P:positive regulation of feeding behavior"/>
    <property type="evidence" value="ECO:0007669"/>
    <property type="project" value="TreeGrafter"/>
</dbReference>
<sequence length="130" mass="14311">KVNGLYLYSTLTSPTTPKCFTLQSVIHTLTVVSYVSSYSCPGRKSRIVSLPQNNVPGPKVVPKPMMLRCSQLGQSCVPLCGCCDLCATCHCRFFNAICFCRKAKSRCGKKARNSRKATKSQRHNPKHTPG</sequence>
<dbReference type="GO" id="GO:0008343">
    <property type="term" value="P:adult feeding behavior"/>
    <property type="evidence" value="ECO:0007669"/>
    <property type="project" value="TreeGrafter"/>
</dbReference>
<reference evidence="9" key="2">
    <citation type="submission" date="2025-09" db="UniProtKB">
        <authorList>
            <consortium name="Ensembl"/>
        </authorList>
    </citation>
    <scope>IDENTIFICATION</scope>
</reference>
<dbReference type="SMART" id="SM00792">
    <property type="entry name" value="Agouti"/>
    <property type="match status" value="1"/>
</dbReference>
<dbReference type="GO" id="GO:0009755">
    <property type="term" value="P:hormone-mediated signaling pathway"/>
    <property type="evidence" value="ECO:0007669"/>
    <property type="project" value="InterPro"/>
</dbReference>
<keyword evidence="10" id="KW-1185">Reference proteome</keyword>
<evidence type="ECO:0000313" key="10">
    <source>
        <dbReference type="Proteomes" id="UP000265000"/>
    </source>
</evidence>
<feature type="disulfide bond" evidence="6">
    <location>
        <begin position="82"/>
        <end position="100"/>
    </location>
</feature>
<proteinExistence type="predicted"/>
<keyword evidence="2" id="KW-0964">Secreted</keyword>
<evidence type="ECO:0000256" key="4">
    <source>
        <dbReference type="ARBA" id="ARBA00022854"/>
    </source>
</evidence>
<feature type="region of interest" description="Disordered" evidence="7">
    <location>
        <begin position="104"/>
        <end position="130"/>
    </location>
</feature>